<dbReference type="PANTHER" id="PTHR43800:SF1">
    <property type="entry name" value="PEPTIDYL-LYSINE N-ACETYLTRANSFERASE YJAB"/>
    <property type="match status" value="1"/>
</dbReference>
<dbReference type="GO" id="GO:0016747">
    <property type="term" value="F:acyltransferase activity, transferring groups other than amino-acyl groups"/>
    <property type="evidence" value="ECO:0007669"/>
    <property type="project" value="InterPro"/>
</dbReference>
<dbReference type="AlphaFoldDB" id="A0A9D1WIR5"/>
<dbReference type="InterPro" id="IPR016181">
    <property type="entry name" value="Acyl_CoA_acyltransferase"/>
</dbReference>
<dbReference type="Proteomes" id="UP000886817">
    <property type="component" value="Unassembled WGS sequence"/>
</dbReference>
<dbReference type="Pfam" id="PF00583">
    <property type="entry name" value="Acetyltransf_1"/>
    <property type="match status" value="1"/>
</dbReference>
<evidence type="ECO:0000256" key="1">
    <source>
        <dbReference type="ARBA" id="ARBA00022679"/>
    </source>
</evidence>
<proteinExistence type="predicted"/>
<dbReference type="InterPro" id="IPR000182">
    <property type="entry name" value="GNAT_dom"/>
</dbReference>
<keyword evidence="1 4" id="KW-0808">Transferase</keyword>
<evidence type="ECO:0000256" key="2">
    <source>
        <dbReference type="ARBA" id="ARBA00023315"/>
    </source>
</evidence>
<name>A0A9D1WIR5_9FIRM</name>
<reference evidence="4" key="1">
    <citation type="journal article" date="2021" name="PeerJ">
        <title>Extensive microbial diversity within the chicken gut microbiome revealed by metagenomics and culture.</title>
        <authorList>
            <person name="Gilroy R."/>
            <person name="Ravi A."/>
            <person name="Getino M."/>
            <person name="Pursley I."/>
            <person name="Horton D.L."/>
            <person name="Alikhan N.F."/>
            <person name="Baker D."/>
            <person name="Gharbi K."/>
            <person name="Hall N."/>
            <person name="Watson M."/>
            <person name="Adriaenssens E.M."/>
            <person name="Foster-Nyarko E."/>
            <person name="Jarju S."/>
            <person name="Secka A."/>
            <person name="Antonio M."/>
            <person name="Oren A."/>
            <person name="Chaudhuri R.R."/>
            <person name="La Ragione R."/>
            <person name="Hildebrand F."/>
            <person name="Pallen M.J."/>
        </authorList>
    </citation>
    <scope>NUCLEOTIDE SEQUENCE</scope>
    <source>
        <strain evidence="4">ChiSjej1B19-8411</strain>
    </source>
</reference>
<evidence type="ECO:0000313" key="5">
    <source>
        <dbReference type="Proteomes" id="UP000886817"/>
    </source>
</evidence>
<sequence length="139" mass="16296">MIRRFEERDMAQVMRIWLEGNLGAHDFIPEAYWRAQYAQVQEQLAQAEVFVYEENGNIRGFAGMTGSYLAGIFVDQTARSRGIGKEILGYLKEHYPVFTLHVYRKNQRAVDFYLREGLQIVEKGMDEETAEADYTMQWK</sequence>
<dbReference type="PANTHER" id="PTHR43800">
    <property type="entry name" value="PEPTIDYL-LYSINE N-ACETYLTRANSFERASE YJAB"/>
    <property type="match status" value="1"/>
</dbReference>
<reference evidence="4" key="2">
    <citation type="submission" date="2021-04" db="EMBL/GenBank/DDBJ databases">
        <authorList>
            <person name="Gilroy R."/>
        </authorList>
    </citation>
    <scope>NUCLEOTIDE SEQUENCE</scope>
    <source>
        <strain evidence="4">ChiSjej1B19-8411</strain>
    </source>
</reference>
<protein>
    <submittedName>
        <fullName evidence="4">N-acetyltransferase</fullName>
        <ecNumber evidence="4">2.3.1.-</ecNumber>
    </submittedName>
</protein>
<evidence type="ECO:0000313" key="4">
    <source>
        <dbReference type="EMBL" id="HIX59835.1"/>
    </source>
</evidence>
<dbReference type="SUPFAM" id="SSF55729">
    <property type="entry name" value="Acyl-CoA N-acyltransferases (Nat)"/>
    <property type="match status" value="1"/>
</dbReference>
<evidence type="ECO:0000259" key="3">
    <source>
        <dbReference type="PROSITE" id="PS51186"/>
    </source>
</evidence>
<organism evidence="4 5">
    <name type="scientific">Candidatus Blautia gallistercoris</name>
    <dbReference type="NCBI Taxonomy" id="2838490"/>
    <lineage>
        <taxon>Bacteria</taxon>
        <taxon>Bacillati</taxon>
        <taxon>Bacillota</taxon>
        <taxon>Clostridia</taxon>
        <taxon>Lachnospirales</taxon>
        <taxon>Lachnospiraceae</taxon>
        <taxon>Blautia</taxon>
    </lineage>
</organism>
<dbReference type="CDD" id="cd04301">
    <property type="entry name" value="NAT_SF"/>
    <property type="match status" value="1"/>
</dbReference>
<dbReference type="Gene3D" id="3.40.630.30">
    <property type="match status" value="1"/>
</dbReference>
<dbReference type="EMBL" id="DXEX01000191">
    <property type="protein sequence ID" value="HIX59835.1"/>
    <property type="molecule type" value="Genomic_DNA"/>
</dbReference>
<dbReference type="NCBIfam" id="NF007853">
    <property type="entry name" value="PRK10562.1"/>
    <property type="match status" value="1"/>
</dbReference>
<accession>A0A9D1WIR5</accession>
<gene>
    <name evidence="4" type="ORF">IAA45_08995</name>
</gene>
<feature type="domain" description="N-acetyltransferase" evidence="3">
    <location>
        <begin position="1"/>
        <end position="139"/>
    </location>
</feature>
<keyword evidence="2 4" id="KW-0012">Acyltransferase</keyword>
<dbReference type="PROSITE" id="PS51186">
    <property type="entry name" value="GNAT"/>
    <property type="match status" value="1"/>
</dbReference>
<dbReference type="EC" id="2.3.1.-" evidence="4"/>
<comment type="caution">
    <text evidence="4">The sequence shown here is derived from an EMBL/GenBank/DDBJ whole genome shotgun (WGS) entry which is preliminary data.</text>
</comment>